<dbReference type="GO" id="GO:0046872">
    <property type="term" value="F:metal ion binding"/>
    <property type="evidence" value="ECO:0007669"/>
    <property type="project" value="UniProtKB-KW"/>
</dbReference>
<dbReference type="EMBL" id="FRBR01000014">
    <property type="protein sequence ID" value="SHM35787.1"/>
    <property type="molecule type" value="Genomic_DNA"/>
</dbReference>
<feature type="domain" description="Cupin type-2" evidence="2">
    <location>
        <begin position="39"/>
        <end position="105"/>
    </location>
</feature>
<gene>
    <name evidence="3" type="ORF">SAMN05444398_11498</name>
</gene>
<proteinExistence type="predicted"/>
<dbReference type="InterPro" id="IPR011051">
    <property type="entry name" value="RmlC_Cupin_sf"/>
</dbReference>
<accession>A0A1M7I5T5</accession>
<evidence type="ECO:0000313" key="3">
    <source>
        <dbReference type="EMBL" id="SHM35787.1"/>
    </source>
</evidence>
<dbReference type="STRING" id="337701.SAMN05444398_11498"/>
<dbReference type="InterPro" id="IPR013096">
    <property type="entry name" value="Cupin_2"/>
</dbReference>
<dbReference type="GO" id="GO:0016853">
    <property type="term" value="F:isomerase activity"/>
    <property type="evidence" value="ECO:0007669"/>
    <property type="project" value="UniProtKB-KW"/>
</dbReference>
<dbReference type="InterPro" id="IPR051610">
    <property type="entry name" value="GPI/OXD"/>
</dbReference>
<sequence>MSERAVIVSKDTAEHYGWGARCDGWILASGEDLLIIQERMPAGTAEVRHYHRRAKQFFFVLSGRLTMEADGDVFEIGAQQGIEIGKDVPHQARNDSDQEVVFLVVSAPTSRGDRIEAPGP</sequence>
<dbReference type="AlphaFoldDB" id="A0A1M7I5T5"/>
<keyword evidence="3" id="KW-0413">Isomerase</keyword>
<evidence type="ECO:0000313" key="4">
    <source>
        <dbReference type="Proteomes" id="UP000183974"/>
    </source>
</evidence>
<reference evidence="3 4" key="1">
    <citation type="submission" date="2016-11" db="EMBL/GenBank/DDBJ databases">
        <authorList>
            <person name="Jaros S."/>
            <person name="Januszkiewicz K."/>
            <person name="Wedrychowicz H."/>
        </authorList>
    </citation>
    <scope>NUCLEOTIDE SEQUENCE [LARGE SCALE GENOMIC DNA]</scope>
    <source>
        <strain evidence="3 4">DSM 29589</strain>
    </source>
</reference>
<dbReference type="RefSeq" id="WP_188745026.1">
    <property type="nucleotide sequence ID" value="NZ_BMLR01000014.1"/>
</dbReference>
<dbReference type="PANTHER" id="PTHR35848">
    <property type="entry name" value="OXALATE-BINDING PROTEIN"/>
    <property type="match status" value="1"/>
</dbReference>
<dbReference type="PANTHER" id="PTHR35848:SF9">
    <property type="entry name" value="SLL1358 PROTEIN"/>
    <property type="match status" value="1"/>
</dbReference>
<organism evidence="3 4">
    <name type="scientific">Roseovarius pacificus</name>
    <dbReference type="NCBI Taxonomy" id="337701"/>
    <lineage>
        <taxon>Bacteria</taxon>
        <taxon>Pseudomonadati</taxon>
        <taxon>Pseudomonadota</taxon>
        <taxon>Alphaproteobacteria</taxon>
        <taxon>Rhodobacterales</taxon>
        <taxon>Roseobacteraceae</taxon>
        <taxon>Roseovarius</taxon>
    </lineage>
</organism>
<dbReference type="Proteomes" id="UP000183974">
    <property type="component" value="Unassembled WGS sequence"/>
</dbReference>
<dbReference type="Pfam" id="PF07883">
    <property type="entry name" value="Cupin_2"/>
    <property type="match status" value="1"/>
</dbReference>
<evidence type="ECO:0000256" key="1">
    <source>
        <dbReference type="ARBA" id="ARBA00022723"/>
    </source>
</evidence>
<evidence type="ECO:0000259" key="2">
    <source>
        <dbReference type="Pfam" id="PF07883"/>
    </source>
</evidence>
<keyword evidence="1" id="KW-0479">Metal-binding</keyword>
<dbReference type="Gene3D" id="2.60.120.10">
    <property type="entry name" value="Jelly Rolls"/>
    <property type="match status" value="1"/>
</dbReference>
<dbReference type="SUPFAM" id="SSF51182">
    <property type="entry name" value="RmlC-like cupins"/>
    <property type="match status" value="1"/>
</dbReference>
<dbReference type="InterPro" id="IPR014710">
    <property type="entry name" value="RmlC-like_jellyroll"/>
</dbReference>
<keyword evidence="4" id="KW-1185">Reference proteome</keyword>
<name>A0A1M7I5T5_9RHOB</name>
<protein>
    <submittedName>
        <fullName evidence="3">Mannose-6-phosphate isomerase, cupin superfamily</fullName>
    </submittedName>
</protein>